<gene>
    <name evidence="2" type="ORF">OESDEN_22694</name>
</gene>
<dbReference type="Proteomes" id="UP000053660">
    <property type="component" value="Unassembled WGS sequence"/>
</dbReference>
<dbReference type="Pfam" id="PF17619">
    <property type="entry name" value="SCVP"/>
    <property type="match status" value="1"/>
</dbReference>
<accession>A0A0B1S1D7</accession>
<evidence type="ECO:0000256" key="1">
    <source>
        <dbReference type="SAM" id="SignalP"/>
    </source>
</evidence>
<keyword evidence="1" id="KW-0732">Signal</keyword>
<dbReference type="InterPro" id="IPR035126">
    <property type="entry name" value="SCVP"/>
</dbReference>
<dbReference type="EMBL" id="KN610517">
    <property type="protein sequence ID" value="KHJ77686.1"/>
    <property type="molecule type" value="Genomic_DNA"/>
</dbReference>
<dbReference type="AlphaFoldDB" id="A0A0B1S1D7"/>
<reference evidence="2 3" key="1">
    <citation type="submission" date="2014-03" db="EMBL/GenBank/DDBJ databases">
        <title>Draft genome of the hookworm Oesophagostomum dentatum.</title>
        <authorList>
            <person name="Mitreva M."/>
        </authorList>
    </citation>
    <scope>NUCLEOTIDE SEQUENCE [LARGE SCALE GENOMIC DNA]</scope>
    <source>
        <strain evidence="2 3">OD-Hann</strain>
    </source>
</reference>
<organism evidence="2 3">
    <name type="scientific">Oesophagostomum dentatum</name>
    <name type="common">Nodular worm</name>
    <dbReference type="NCBI Taxonomy" id="61180"/>
    <lineage>
        <taxon>Eukaryota</taxon>
        <taxon>Metazoa</taxon>
        <taxon>Ecdysozoa</taxon>
        <taxon>Nematoda</taxon>
        <taxon>Chromadorea</taxon>
        <taxon>Rhabditida</taxon>
        <taxon>Rhabditina</taxon>
        <taxon>Rhabditomorpha</taxon>
        <taxon>Strongyloidea</taxon>
        <taxon>Strongylidae</taxon>
        <taxon>Oesophagostomum</taxon>
    </lineage>
</organism>
<feature type="chain" id="PRO_5002064262" description="Transthyretin-like family protein" evidence="1">
    <location>
        <begin position="20"/>
        <end position="136"/>
    </location>
</feature>
<feature type="signal peptide" evidence="1">
    <location>
        <begin position="1"/>
        <end position="19"/>
    </location>
</feature>
<evidence type="ECO:0000313" key="2">
    <source>
        <dbReference type="EMBL" id="KHJ77686.1"/>
    </source>
</evidence>
<sequence length="136" mass="15353">MLPLLFCFILVVTFKEAHAISLSGPIQLVLASTNNGTGKNETDASDTFYDLLHDFAQSHQHHFNRGNLRVYETNINGLPMTKFGLNFVNCEDLLKFLHGIEPGKYNLKYASLRCGERLSMSMCLIPPCDPNKYKRA</sequence>
<keyword evidence="3" id="KW-1185">Reference proteome</keyword>
<protein>
    <recommendedName>
        <fullName evidence="4">Transthyretin-like family protein</fullName>
    </recommendedName>
</protein>
<proteinExistence type="predicted"/>
<evidence type="ECO:0000313" key="3">
    <source>
        <dbReference type="Proteomes" id="UP000053660"/>
    </source>
</evidence>
<name>A0A0B1S1D7_OESDE</name>
<evidence type="ECO:0008006" key="4">
    <source>
        <dbReference type="Google" id="ProtNLM"/>
    </source>
</evidence>